<keyword evidence="2" id="KW-0479">Metal-binding</keyword>
<dbReference type="Proteomes" id="UP001589532">
    <property type="component" value="Unassembled WGS sequence"/>
</dbReference>
<dbReference type="EC" id="3.4.24.-" evidence="7"/>
<dbReference type="GO" id="GO:0008237">
    <property type="term" value="F:metallopeptidase activity"/>
    <property type="evidence" value="ECO:0007669"/>
    <property type="project" value="UniProtKB-KW"/>
</dbReference>
<keyword evidence="5" id="KW-0732">Signal</keyword>
<keyword evidence="1" id="KW-0645">Protease</keyword>
<evidence type="ECO:0000256" key="4">
    <source>
        <dbReference type="ARBA" id="ARBA00022833"/>
    </source>
</evidence>
<protein>
    <submittedName>
        <fullName evidence="7">Matrixin family metalloprotease</fullName>
        <ecNumber evidence="7">3.4.24.-</ecNumber>
    </submittedName>
</protein>
<evidence type="ECO:0000313" key="8">
    <source>
        <dbReference type="Proteomes" id="UP001589532"/>
    </source>
</evidence>
<dbReference type="InterPro" id="IPR024079">
    <property type="entry name" value="MetalloPept_cat_dom_sf"/>
</dbReference>
<evidence type="ECO:0000313" key="7">
    <source>
        <dbReference type="EMBL" id="MFB9629695.1"/>
    </source>
</evidence>
<evidence type="ECO:0000256" key="1">
    <source>
        <dbReference type="ARBA" id="ARBA00022670"/>
    </source>
</evidence>
<keyword evidence="4" id="KW-0862">Zinc</keyword>
<dbReference type="SUPFAM" id="SSF55486">
    <property type="entry name" value="Metalloproteases ('zincins'), catalytic domain"/>
    <property type="match status" value="1"/>
</dbReference>
<evidence type="ECO:0000256" key="5">
    <source>
        <dbReference type="SAM" id="SignalP"/>
    </source>
</evidence>
<organism evidence="7 8">
    <name type="scientific">Nonomuraea helvata</name>
    <dbReference type="NCBI Taxonomy" id="37484"/>
    <lineage>
        <taxon>Bacteria</taxon>
        <taxon>Bacillati</taxon>
        <taxon>Actinomycetota</taxon>
        <taxon>Actinomycetes</taxon>
        <taxon>Streptosporangiales</taxon>
        <taxon>Streptosporangiaceae</taxon>
        <taxon>Nonomuraea</taxon>
    </lineage>
</organism>
<dbReference type="EMBL" id="JBHMBW010000062">
    <property type="protein sequence ID" value="MFB9629695.1"/>
    <property type="molecule type" value="Genomic_DNA"/>
</dbReference>
<dbReference type="Gene3D" id="3.40.390.10">
    <property type="entry name" value="Collagenase (Catalytic Domain)"/>
    <property type="match status" value="1"/>
</dbReference>
<keyword evidence="8" id="KW-1185">Reference proteome</keyword>
<evidence type="ECO:0000256" key="2">
    <source>
        <dbReference type="ARBA" id="ARBA00022723"/>
    </source>
</evidence>
<comment type="caution">
    <text evidence="7">The sequence shown here is derived from an EMBL/GenBank/DDBJ whole genome shotgun (WGS) entry which is preliminary data.</text>
</comment>
<feature type="signal peptide" evidence="5">
    <location>
        <begin position="1"/>
        <end position="20"/>
    </location>
</feature>
<dbReference type="InterPro" id="IPR001818">
    <property type="entry name" value="Pept_M10_metallopeptidase"/>
</dbReference>
<accession>A0ABV5SDD5</accession>
<feature type="domain" description="Peptidase M10 metallopeptidase" evidence="6">
    <location>
        <begin position="123"/>
        <end position="175"/>
    </location>
</feature>
<keyword evidence="7" id="KW-0482">Metalloprotease</keyword>
<dbReference type="RefSeq" id="WP_344990291.1">
    <property type="nucleotide sequence ID" value="NZ_BAAAXV010000005.1"/>
</dbReference>
<proteinExistence type="predicted"/>
<dbReference type="Pfam" id="PF00413">
    <property type="entry name" value="Peptidase_M10"/>
    <property type="match status" value="1"/>
</dbReference>
<keyword evidence="3 7" id="KW-0378">Hydrolase</keyword>
<gene>
    <name evidence="7" type="ORF">ACFFSA_42045</name>
</gene>
<sequence>MSYRMLLSALIIAAAVTVTAAPAGANGFGSENGCCPFADNAKHWYTSETLETRTKSAAKAAMLNLDSQTDMTVAYDSTPDPSTDVESFDRYYVDYWDLDWDGSSTGYNLFAYSKCVKNIPPADSTQAWRCDQYEVRYDLKDIDWMSTTQRQALACHEIGHTIGLDHSTESGSCLRTGSHTVTKYGTHDVAHINGRY</sequence>
<name>A0ABV5SDD5_9ACTN</name>
<reference evidence="7 8" key="1">
    <citation type="submission" date="2024-09" db="EMBL/GenBank/DDBJ databases">
        <authorList>
            <person name="Sun Q."/>
            <person name="Mori K."/>
        </authorList>
    </citation>
    <scope>NUCLEOTIDE SEQUENCE [LARGE SCALE GENOMIC DNA]</scope>
    <source>
        <strain evidence="7 8">JCM 3143</strain>
    </source>
</reference>
<evidence type="ECO:0000256" key="3">
    <source>
        <dbReference type="ARBA" id="ARBA00022801"/>
    </source>
</evidence>
<feature type="chain" id="PRO_5045415692" evidence="5">
    <location>
        <begin position="21"/>
        <end position="196"/>
    </location>
</feature>
<evidence type="ECO:0000259" key="6">
    <source>
        <dbReference type="Pfam" id="PF00413"/>
    </source>
</evidence>